<evidence type="ECO:0000313" key="2">
    <source>
        <dbReference type="Proteomes" id="UP000000260"/>
    </source>
</evidence>
<accession>A7MJV3</accession>
<evidence type="ECO:0000313" key="1">
    <source>
        <dbReference type="EMBL" id="ABU75634.1"/>
    </source>
</evidence>
<keyword evidence="2" id="KW-1185">Reference proteome</keyword>
<organism evidence="1 2">
    <name type="scientific">Cronobacter sakazakii (strain ATCC BAA-894)</name>
    <name type="common">Enterobacter sakazakii</name>
    <dbReference type="NCBI Taxonomy" id="290339"/>
    <lineage>
        <taxon>Bacteria</taxon>
        <taxon>Pseudomonadati</taxon>
        <taxon>Pseudomonadota</taxon>
        <taxon>Gammaproteobacteria</taxon>
        <taxon>Enterobacterales</taxon>
        <taxon>Enterobacteriaceae</taxon>
        <taxon>Cronobacter</taxon>
    </lineage>
</organism>
<name>A7MJV3_CROS8</name>
<gene>
    <name evidence="1" type="ordered locus">ESA_00335</name>
</gene>
<sequence length="45" mass="5350">MFVIGLYRPFVFVCMHVYIIKTRRADEILRAYQASADGRVRMREA</sequence>
<protein>
    <submittedName>
        <fullName evidence="1">Uncharacterized protein</fullName>
    </submittedName>
</protein>
<dbReference type="HOGENOM" id="CLU_3198739_0_0_6"/>
<dbReference type="EMBL" id="CP000783">
    <property type="protein sequence ID" value="ABU75634.1"/>
    <property type="molecule type" value="Genomic_DNA"/>
</dbReference>
<dbReference type="KEGG" id="esa:ESA_00335"/>
<dbReference type="Proteomes" id="UP000000260">
    <property type="component" value="Chromosome"/>
</dbReference>
<dbReference type="AlphaFoldDB" id="A7MJV3"/>
<reference evidence="1 2" key="1">
    <citation type="journal article" date="2010" name="PLoS ONE">
        <title>Genome sequence of Cronobacter sakazakii BAA-894 and comparative genomic hybridization analysis with other Cronobacter species.</title>
        <authorList>
            <person name="Kucerova E."/>
            <person name="Clifton S.W."/>
            <person name="Xia X.Q."/>
            <person name="Long F."/>
            <person name="Porwollik S."/>
            <person name="Fulton L."/>
            <person name="Fronick C."/>
            <person name="Minx P."/>
            <person name="Kyung K."/>
            <person name="Warren W."/>
            <person name="Fulton R."/>
            <person name="Feng D."/>
            <person name="Wollam A."/>
            <person name="Shah N."/>
            <person name="Bhonagiri V."/>
            <person name="Nash W.E."/>
            <person name="Hallsworth-Pepin K."/>
            <person name="Wilson R.K."/>
            <person name="McClelland M."/>
            <person name="Forsythe S.J."/>
        </authorList>
    </citation>
    <scope>NUCLEOTIDE SEQUENCE [LARGE SCALE GENOMIC DNA]</scope>
    <source>
        <strain evidence="1 2">ATCC BAA-894</strain>
    </source>
</reference>
<proteinExistence type="predicted"/>